<keyword evidence="3" id="KW-0378">Hydrolase</keyword>
<keyword evidence="9" id="KW-1185">Reference proteome</keyword>
<dbReference type="InterPro" id="IPR056787">
    <property type="entry name" value="OB_HELZ2"/>
</dbReference>
<dbReference type="Proteomes" id="UP000005408">
    <property type="component" value="Unassembled WGS sequence"/>
</dbReference>
<dbReference type="Pfam" id="PF13086">
    <property type="entry name" value="AAA_11"/>
    <property type="match status" value="1"/>
</dbReference>
<feature type="region of interest" description="Disordered" evidence="6">
    <location>
        <begin position="781"/>
        <end position="801"/>
    </location>
</feature>
<dbReference type="SUPFAM" id="SSF52540">
    <property type="entry name" value="P-loop containing nucleoside triphosphate hydrolases"/>
    <property type="match status" value="1"/>
</dbReference>
<organism evidence="8 9">
    <name type="scientific">Magallana gigas</name>
    <name type="common">Pacific oyster</name>
    <name type="synonym">Crassostrea gigas</name>
    <dbReference type="NCBI Taxonomy" id="29159"/>
    <lineage>
        <taxon>Eukaryota</taxon>
        <taxon>Metazoa</taxon>
        <taxon>Spiralia</taxon>
        <taxon>Lophotrochozoa</taxon>
        <taxon>Mollusca</taxon>
        <taxon>Bivalvia</taxon>
        <taxon>Autobranchia</taxon>
        <taxon>Pteriomorphia</taxon>
        <taxon>Ostreida</taxon>
        <taxon>Ostreoidea</taxon>
        <taxon>Ostreidae</taxon>
        <taxon>Magallana</taxon>
    </lineage>
</organism>
<dbReference type="CDD" id="cd18808">
    <property type="entry name" value="SF1_C_Upf1"/>
    <property type="match status" value="1"/>
</dbReference>
<evidence type="ECO:0000256" key="4">
    <source>
        <dbReference type="ARBA" id="ARBA00022806"/>
    </source>
</evidence>
<dbReference type="GO" id="GO:0004540">
    <property type="term" value="F:RNA nuclease activity"/>
    <property type="evidence" value="ECO:0007669"/>
    <property type="project" value="InterPro"/>
</dbReference>
<evidence type="ECO:0000256" key="1">
    <source>
        <dbReference type="ARBA" id="ARBA00007913"/>
    </source>
</evidence>
<dbReference type="EnsemblMetazoa" id="G20763.3">
    <property type="protein sequence ID" value="G20763.3:cds"/>
    <property type="gene ID" value="G20763"/>
</dbReference>
<dbReference type="Gene3D" id="2.40.50.690">
    <property type="match status" value="1"/>
</dbReference>
<dbReference type="InterPro" id="IPR041679">
    <property type="entry name" value="DNA2/NAM7-like_C"/>
</dbReference>
<protein>
    <recommendedName>
        <fullName evidence="7">RNB domain-containing protein</fullName>
    </recommendedName>
</protein>
<keyword evidence="2" id="KW-0547">Nucleotide-binding</keyword>
<dbReference type="Pfam" id="PF25049">
    <property type="entry name" value="OB_HELZ2"/>
    <property type="match status" value="1"/>
</dbReference>
<evidence type="ECO:0000313" key="9">
    <source>
        <dbReference type="Proteomes" id="UP000005408"/>
    </source>
</evidence>
<dbReference type="Gene3D" id="3.40.50.300">
    <property type="entry name" value="P-loop containing nucleotide triphosphate hydrolases"/>
    <property type="match status" value="2"/>
</dbReference>
<keyword evidence="5" id="KW-0067">ATP-binding</keyword>
<evidence type="ECO:0000313" key="8">
    <source>
        <dbReference type="EnsemblMetazoa" id="G20763.3:cds"/>
    </source>
</evidence>
<evidence type="ECO:0000256" key="3">
    <source>
        <dbReference type="ARBA" id="ARBA00022801"/>
    </source>
</evidence>
<sequence length="2541" mass="292961">MEKNFISNPKNSGDDILHIMQIWCQYIANNEEEEITNNDNEMIWNILYDVACRLSNTFSTFGKRFLKKIEKETSGRITVNNQIGSNNSIKHISSENEAETIVCNQMGQENKFSSRNKIQRAPKSFVCTQVGETNKIIIELDDQTKSKKVLSIEGKGELRLTLHSSDPRFKEIAGRIEQLSIKELNEDEFLRENSIQVVSTQSACLIVDVRIKESNVDIPLSMRRLVECLMRRCNAFQVLSDNNVDELKIYGYYYQPGDYVDTTDLRLNFSLFSHVTLKLNKTIVDVDVFVSDSLKKLIEDSFQTNVDENIRMQIKGEIVDPKNLDFTDIQKTLIDHEDFLKSMNVSLATDCQLQIVEIQRRKSATHVIIKTAACFTYGRLLEKKGLVTVLLRKIFQLQSVAEILSEVLFLRTGVLINTSLDEDFDKSEKGIVFYLSPGSKVTEAIENNRFPELVQALLGEKNTKEQLKIKAVLEYDNGRNNSDSDPAIDITEEYERPTPEESIRHTIELARSNLQSGNLLEAKALARSVFRNLTNDDLDVFNELEDIFKECADNFYALKCFCKVRLLENEYRNDLFSLISSMTYWMCVINGPYEIQDIRILFKEIEDMVVGYTDIDEYKNIAYGIFFELLLSYRELEHVFPGDKANIWNRVKIVEYYRSKLLYEKDLCSEICDNYKQLDREGHELDIDNLYMWAKSLKHLGKTDVALKKIEEAIQLDSSDRKTSITTRTKCSREDIKQLRESLLFEMNQIPEQTSLDTEWLAGTNITLLQHMKERAQRVKEQHVKKFHRRPKKRESIVERTLTPEIDPSEYKRWKDVQENASDVPRRTFTQKYQTKERQEKANDFNVEIVERQKSESDSGQESCSESEEPQRKPFTYEAPEYRHFETESESFSDSGFDTFDEESQIEYPESTSVTKTLSNSELVVSGITLTDRCEASLHQKHKFETFKYQEFLSKEELIICLQTNKNRYKRCTIEIESAHKAVCTNLNVADEVKEIIISGRSKCGKVFTDDEVVVEILGESKAQKNYIPRLKLDLAKETKDNNIYGKIIGRLKKNRYEDLQHPVFICARDEFSEHSMRPLCKTVPKINISHTNCKHKYQVDLFSYDAERNVVEYRETLTIDQAHKNAYCFLVAMIYWENMYPFGLILKVINTKGDVKSGLGILRLQYRVPCQYSKEATDAAKLILQQKHQIDTRNKNVIQSFTICEGKQGALEAACSTTLLESGLYRVGIHIVDPTSVIKKGDAIDKEAEKRGTDFYVNKDVPPVYMVPERISNELFNMEVGKVRETLTVFFDVPIDLSSGSLPENFEIEGIVRRQLIKIEKLYNFSDVQILLKTKRKKSEITILHVVSKHLRKERVKNASFFTDINEMFPYEKNNFIDCLDAFVLVKELHIFANRTVACFLFNKYPKCVPCKVHPRPPANVFQKWKESNEKHLDNILFQLQDCELGPGAVCSAFNCNPNSLRYRHLIPIQNNVWEAMQESAKSKQFDTLQLVMGADEVHPMQALGLENWIELQEKSEFKCSSPRGDHNHFDLRVAIFTYFTAPLSRFIDLVVHRFIHAALDNETEPPYTEDEIQRICEKMNQANRIRKQFRKSCLVFLFAHSLHSYPRVFNGFIQNVTNNDVELVFPTLRKLPRMSKILPLNLLKSKHNPEFEKEIDFDRFFMTLKWKNRIYSLKRITKNSPKECYLRIDPNQNVRFHQLKKWVKIIQALFSNKTKNIHSLMCTNDDPCSNQQVRACWDTVNDVSSEVRGGTFAQQTCSYSLSFIYGQLLHIQMCADAQRGMLTPMPQLLDITPNVKICMQHTRDPLGILTSTATKPAKEKYTSLKQYIDTWMPIFSMEVATQTVDGDSLTINDLPVTFRTDGGAFSLKHSFLEKRDIEFTSHSVDLLDIDDDEKDDTKEENKRFYMSGSDFLCIRCPLEPLNDIVSNFGKGAISPLKRYWIGHAKVHDVKYKTKKNEKVVGVAFVCHNKSPPIPVEMLNKKKECSVEILPKSDVCRRIELYVKWLESASDLAKAIALRKTTPSLDKIHLDLGGKIRSPSKVLESEIGYNDNQTKAIKKALMSSFSLIQGPPGTGKTLTGVALIKLFCIINQQYFESNKGNKHVVLYCGPSNKSVDLVTANLKHNCGALKILRMYGGALECKDYPIPGKVFSITRADSTPDESLKDVSLHQIIRKPGNQYAEKLKDFDRKFQSEEKIEFREVKEYKRFIAKAVREEIPKYDVILCTTSVATSSRLLNASGRSIYQLLIDEAGMCTEPESIATIVATQAKQVVLIGDHKQLQPVVLCQEAENLGLQRSLFERYAESDLSDKVLTLLTNQYRMHPSLCRFPSFAFYEKQLVTKKSPKFEVLEPLSIWRDNKNPLIFCHTEGEEEYLANISEEGNVMSKFNTAEIDQVEKVYVCLVKKEGVLPENINIMSQYNAQCSKIKDRLKKHHVQHVNTVVGSQGGEWDYVIFSLVRSLPEYRIEPNPTDGWRKENLGFINDDHQINVALTRARKGLVIIGNKRLMKCNDIFNKLLEDYGRHGCLDDAENFPPVQKRRK</sequence>
<dbReference type="InterPro" id="IPR001900">
    <property type="entry name" value="RNase_II/R"/>
</dbReference>
<feature type="compositionally biased region" description="Basic and acidic residues" evidence="6">
    <location>
        <begin position="834"/>
        <end position="857"/>
    </location>
</feature>
<dbReference type="InterPro" id="IPR047187">
    <property type="entry name" value="SF1_C_Upf1"/>
</dbReference>
<dbReference type="Pfam" id="PF13087">
    <property type="entry name" value="AAA_12"/>
    <property type="match status" value="1"/>
</dbReference>
<comment type="similarity">
    <text evidence="1">Belongs to the DNA2/NAM7 helicase family.</text>
</comment>
<dbReference type="SMART" id="SM00955">
    <property type="entry name" value="RNB"/>
    <property type="match status" value="1"/>
</dbReference>
<name>A0A8W8JW53_MAGGI</name>
<dbReference type="InterPro" id="IPR041677">
    <property type="entry name" value="DNA2/NAM7_AAA_11"/>
</dbReference>
<dbReference type="GO" id="GO:0005524">
    <property type="term" value="F:ATP binding"/>
    <property type="evidence" value="ECO:0007669"/>
    <property type="project" value="UniProtKB-KW"/>
</dbReference>
<dbReference type="SUPFAM" id="SSF50249">
    <property type="entry name" value="Nucleic acid-binding proteins"/>
    <property type="match status" value="1"/>
</dbReference>
<feature type="region of interest" description="Disordered" evidence="6">
    <location>
        <begin position="823"/>
        <end position="913"/>
    </location>
</feature>
<dbReference type="GO" id="GO:0003723">
    <property type="term" value="F:RNA binding"/>
    <property type="evidence" value="ECO:0007669"/>
    <property type="project" value="InterPro"/>
</dbReference>
<dbReference type="PANTHER" id="PTHR43788">
    <property type="entry name" value="DNA2/NAM7 HELICASE FAMILY MEMBER"/>
    <property type="match status" value="1"/>
</dbReference>
<reference evidence="8" key="1">
    <citation type="submission" date="2022-08" db="UniProtKB">
        <authorList>
            <consortium name="EnsemblMetazoa"/>
        </authorList>
    </citation>
    <scope>IDENTIFICATION</scope>
    <source>
        <strain evidence="8">05x7-T-G4-1.051#20</strain>
    </source>
</reference>
<evidence type="ECO:0000256" key="2">
    <source>
        <dbReference type="ARBA" id="ARBA00022741"/>
    </source>
</evidence>
<feature type="domain" description="RNB" evidence="7">
    <location>
        <begin position="1168"/>
        <end position="1563"/>
    </location>
</feature>
<keyword evidence="4" id="KW-0347">Helicase</keyword>
<evidence type="ECO:0000256" key="6">
    <source>
        <dbReference type="SAM" id="MobiDB-lite"/>
    </source>
</evidence>
<evidence type="ECO:0000259" key="7">
    <source>
        <dbReference type="SMART" id="SM00955"/>
    </source>
</evidence>
<dbReference type="GO" id="GO:0016787">
    <property type="term" value="F:hydrolase activity"/>
    <property type="evidence" value="ECO:0007669"/>
    <property type="project" value="UniProtKB-KW"/>
</dbReference>
<proteinExistence type="inferred from homology"/>
<dbReference type="InterPro" id="IPR012340">
    <property type="entry name" value="NA-bd_OB-fold"/>
</dbReference>
<evidence type="ECO:0000256" key="5">
    <source>
        <dbReference type="ARBA" id="ARBA00022840"/>
    </source>
</evidence>
<dbReference type="InterPro" id="IPR027417">
    <property type="entry name" value="P-loop_NTPase"/>
</dbReference>
<dbReference type="InterPro" id="IPR050534">
    <property type="entry name" value="Coronavir_polyprotein_1ab"/>
</dbReference>
<accession>A0A8W8JW53</accession>
<dbReference type="GO" id="GO:0043139">
    <property type="term" value="F:5'-3' DNA helicase activity"/>
    <property type="evidence" value="ECO:0007669"/>
    <property type="project" value="TreeGrafter"/>
</dbReference>
<dbReference type="Pfam" id="PF00773">
    <property type="entry name" value="RNB"/>
    <property type="match status" value="1"/>
</dbReference>
<dbReference type="PANTHER" id="PTHR43788:SF16">
    <property type="entry name" value="HELICASE WITH ZINC FINGER 2"/>
    <property type="match status" value="1"/>
</dbReference>